<dbReference type="PANTHER" id="PTHR12127">
    <property type="entry name" value="MUCOLIPIN"/>
    <property type="match status" value="1"/>
</dbReference>
<dbReference type="InterPro" id="IPR039031">
    <property type="entry name" value="Mucolipin"/>
</dbReference>
<keyword evidence="2 5" id="KW-0812">Transmembrane</keyword>
<evidence type="ECO:0000259" key="6">
    <source>
        <dbReference type="Pfam" id="PF08016"/>
    </source>
</evidence>
<dbReference type="Pfam" id="PF08016">
    <property type="entry name" value="PKD_channel"/>
    <property type="match status" value="1"/>
</dbReference>
<evidence type="ECO:0000256" key="1">
    <source>
        <dbReference type="ARBA" id="ARBA00004141"/>
    </source>
</evidence>
<dbReference type="AlphaFoldDB" id="A0A024GNB0"/>
<organism evidence="7 8">
    <name type="scientific">Albugo candida</name>
    <dbReference type="NCBI Taxonomy" id="65357"/>
    <lineage>
        <taxon>Eukaryota</taxon>
        <taxon>Sar</taxon>
        <taxon>Stramenopiles</taxon>
        <taxon>Oomycota</taxon>
        <taxon>Peronosporomycetes</taxon>
        <taxon>Albuginales</taxon>
        <taxon>Albuginaceae</taxon>
        <taxon>Albugo</taxon>
    </lineage>
</organism>
<feature type="domain" description="Polycystin cation channel PKD1/PKD2" evidence="6">
    <location>
        <begin position="17"/>
        <end position="143"/>
    </location>
</feature>
<name>A0A024GNB0_9STRA</name>
<dbReference type="Gene3D" id="1.10.287.70">
    <property type="match status" value="1"/>
</dbReference>
<dbReference type="GO" id="GO:0072345">
    <property type="term" value="F:NAADP-sensitive calcium-release channel activity"/>
    <property type="evidence" value="ECO:0007669"/>
    <property type="project" value="TreeGrafter"/>
</dbReference>
<dbReference type="EMBL" id="CAIX01000213">
    <property type="protein sequence ID" value="CCI48273.1"/>
    <property type="molecule type" value="Genomic_DNA"/>
</dbReference>
<comment type="subcellular location">
    <subcellularLocation>
        <location evidence="1">Membrane</location>
        <topology evidence="1">Multi-pass membrane protein</topology>
    </subcellularLocation>
</comment>
<proteinExistence type="predicted"/>
<dbReference type="Proteomes" id="UP000053237">
    <property type="component" value="Unassembled WGS sequence"/>
</dbReference>
<evidence type="ECO:0000256" key="2">
    <source>
        <dbReference type="ARBA" id="ARBA00022692"/>
    </source>
</evidence>
<evidence type="ECO:0000256" key="4">
    <source>
        <dbReference type="ARBA" id="ARBA00023136"/>
    </source>
</evidence>
<evidence type="ECO:0000313" key="8">
    <source>
        <dbReference type="Proteomes" id="UP000053237"/>
    </source>
</evidence>
<dbReference type="OrthoDB" id="263481at2759"/>
<dbReference type="InParanoid" id="A0A024GNB0"/>
<feature type="transmembrane region" description="Helical" evidence="5">
    <location>
        <begin position="118"/>
        <end position="139"/>
    </location>
</feature>
<dbReference type="PANTHER" id="PTHR12127:SF7">
    <property type="entry name" value="SD02261P"/>
    <property type="match status" value="1"/>
</dbReference>
<gene>
    <name evidence="7" type="ORF">BN9_093460</name>
</gene>
<evidence type="ECO:0000313" key="7">
    <source>
        <dbReference type="EMBL" id="CCI48273.1"/>
    </source>
</evidence>
<feature type="transmembrane region" description="Helical" evidence="5">
    <location>
        <begin position="55"/>
        <end position="74"/>
    </location>
</feature>
<keyword evidence="8" id="KW-1185">Reference proteome</keyword>
<dbReference type="GO" id="GO:0016020">
    <property type="term" value="C:membrane"/>
    <property type="evidence" value="ECO:0007669"/>
    <property type="project" value="UniProtKB-SubCell"/>
</dbReference>
<sequence>MVVKDHIPLQYPHRLLYGSGILSLWITIVGYLEHNSYLYSIVLTLRWAIPRVTKFLIGVFPLFFGYTLFGTIYFGSQVEEFGTITSSMVTLFAVMNGDVVLDTFETLSSHSFNIIGNIYLFSFIALSIYVVLNIFIALVEEAFFASRASRRSLDVLLSDATKPSSTSPSKDSLSTELVQIIKTLIEKCNMQREKVFESNYVNRNHSPLDEI</sequence>
<evidence type="ECO:0000256" key="5">
    <source>
        <dbReference type="SAM" id="Phobius"/>
    </source>
</evidence>
<accession>A0A024GNB0</accession>
<reference evidence="7 8" key="1">
    <citation type="submission" date="2012-05" db="EMBL/GenBank/DDBJ databases">
        <title>Recombination and specialization in a pathogen metapopulation.</title>
        <authorList>
            <person name="Gardiner A."/>
            <person name="Kemen E."/>
            <person name="Schultz-Larsen T."/>
            <person name="MacLean D."/>
            <person name="Van Oosterhout C."/>
            <person name="Jones J.D.G."/>
        </authorList>
    </citation>
    <scope>NUCLEOTIDE SEQUENCE [LARGE SCALE GENOMIC DNA]</scope>
    <source>
        <strain evidence="7 8">Ac Nc2</strain>
    </source>
</reference>
<evidence type="ECO:0000256" key="3">
    <source>
        <dbReference type="ARBA" id="ARBA00022989"/>
    </source>
</evidence>
<dbReference type="InterPro" id="IPR013122">
    <property type="entry name" value="PKD1_2_channel"/>
</dbReference>
<keyword evidence="3 5" id="KW-1133">Transmembrane helix</keyword>
<feature type="transmembrane region" description="Helical" evidence="5">
    <location>
        <begin position="15"/>
        <end position="34"/>
    </location>
</feature>
<comment type="caution">
    <text evidence="7">The sequence shown here is derived from an EMBL/GenBank/DDBJ whole genome shotgun (WGS) entry which is preliminary data.</text>
</comment>
<dbReference type="STRING" id="65357.A0A024GNB0"/>
<keyword evidence="4 5" id="KW-0472">Membrane</keyword>
<protein>
    <recommendedName>
        <fullName evidence="6">Polycystin cation channel PKD1/PKD2 domain-containing protein</fullName>
    </recommendedName>
</protein>